<dbReference type="InterPro" id="IPR029058">
    <property type="entry name" value="AB_hydrolase_fold"/>
</dbReference>
<feature type="domain" description="Nephrocystin 3-like N-terminal" evidence="3">
    <location>
        <begin position="460"/>
        <end position="548"/>
    </location>
</feature>
<evidence type="ECO:0000256" key="1">
    <source>
        <dbReference type="ARBA" id="ARBA00022737"/>
    </source>
</evidence>
<sequence length="955" mass="106569">MQARGAWPGGVGPWGTEQLAPDLQLRAGFLVELPPVSGLFSPTKLTALLLKTQAWIDFSADADRGNQETRMPLQQRQPWLGLSLVHAFPEPLADLIFVHGLGGTSHSTWWWQRNPDFFWPGWLAQDATLSKSRIFTFGYNADFKQDTSSAILEFSRELLLQMKTYSDSAAVDGAAIGKYPVIFVMHSMGGLVVKKACIIGRSNKQYQDVVSQFRAMLFLGTPHRGSAFAEVLNNILRTVPALSKKLYVSELSKTAPSLQDINEQFRGVCEGLQLASMYETQKTPLGPLIKKMIVHKDSAVLGYAAEISSPLNADHHGVSKFSSKEDPNYEQVRNVLRMFLSSFESHGPVVPAAGRAEHEQLLGVQDDPTFDLEILQDDRAKLEQVLGIREDPIFDLEILQNRMMHNSCRWIMGRDTFLEWKDGLKDGSALLWLSGLPGVGKSVLSSFAITLVQGLPDVIIAFQIALIRGSFRERLLRLHDTGGLPVDQLQAISIWGSVFQPLLLEQSLGKPMFWIIDGLDEADDPALLIRLLSRLETNHGIRILIVSRPMKEMRALGSFRIKVTSEEITLDDTQGDIRSYIHDAMGSLFHDDGLKDRICNKILSKAQGSFLWVRLATEELQDHCHTLDAIDKALDALPEGMESFYDRMIQTIANQKETPRDLASRILTWALCSFRPLELSELEIALAPDFGAFLNLKDTVTQICANFVVVKNSQVALIHDTARGFLLHRHGACPLSIDPQLGHGYIAEISESTRVGQHETRVPPVFDKHPLLLYAVTWWAYHVSHAPSHPGLIQLIQEFLNHFALVWIHAVALLGDMRIITRSAEDLVAFLKGGYEELPRQPNDALHASADEVSSWIEDLRRLVGRFGSILTMRPSCIYEHVVPFRPGRSMIRRHFANAGSLSVAGISEETWGDCVARLYISVGPGDELDDVFCTGPYFVVTTRRGVLVVHYANS</sequence>
<dbReference type="SUPFAM" id="SSF53474">
    <property type="entry name" value="alpha/beta-Hydrolases"/>
    <property type="match status" value="1"/>
</dbReference>
<feature type="domain" description="Nephrocystin 3-like N-terminal" evidence="3">
    <location>
        <begin position="407"/>
        <end position="453"/>
    </location>
</feature>
<feature type="non-terminal residue" evidence="4">
    <location>
        <position position="955"/>
    </location>
</feature>
<dbReference type="EMBL" id="MU857089">
    <property type="protein sequence ID" value="KAK4150207.1"/>
    <property type="molecule type" value="Genomic_DNA"/>
</dbReference>
<evidence type="ECO:0000259" key="2">
    <source>
        <dbReference type="Pfam" id="PF22939"/>
    </source>
</evidence>
<gene>
    <name evidence="4" type="ORF">C8A00DRAFT_37212</name>
</gene>
<dbReference type="Gene3D" id="3.40.50.300">
    <property type="entry name" value="P-loop containing nucleotide triphosphate hydrolases"/>
    <property type="match status" value="1"/>
</dbReference>
<comment type="caution">
    <text evidence="4">The sequence shown here is derived from an EMBL/GenBank/DDBJ whole genome shotgun (WGS) entry which is preliminary data.</text>
</comment>
<dbReference type="SUPFAM" id="SSF52540">
    <property type="entry name" value="P-loop containing nucleoside triphosphate hydrolases"/>
    <property type="match status" value="1"/>
</dbReference>
<accession>A0AAN6VF07</accession>
<evidence type="ECO:0000313" key="5">
    <source>
        <dbReference type="Proteomes" id="UP001302745"/>
    </source>
</evidence>
<dbReference type="InterPro" id="IPR056884">
    <property type="entry name" value="NPHP3-like_N"/>
</dbReference>
<dbReference type="Proteomes" id="UP001302745">
    <property type="component" value="Unassembled WGS sequence"/>
</dbReference>
<evidence type="ECO:0000313" key="4">
    <source>
        <dbReference type="EMBL" id="KAK4150207.1"/>
    </source>
</evidence>
<dbReference type="InterPro" id="IPR027417">
    <property type="entry name" value="P-loop_NTPase"/>
</dbReference>
<keyword evidence="5" id="KW-1185">Reference proteome</keyword>
<feature type="domain" description="GPI inositol-deacylase winged helix" evidence="2">
    <location>
        <begin position="659"/>
        <end position="729"/>
    </location>
</feature>
<dbReference type="Gene3D" id="3.40.50.1820">
    <property type="entry name" value="alpha/beta hydrolase"/>
    <property type="match status" value="1"/>
</dbReference>
<dbReference type="Pfam" id="PF24883">
    <property type="entry name" value="NPHP3_N"/>
    <property type="match status" value="2"/>
</dbReference>
<dbReference type="AlphaFoldDB" id="A0AAN6VF07"/>
<dbReference type="PANTHER" id="PTHR10039">
    <property type="entry name" value="AMELOGENIN"/>
    <property type="match status" value="1"/>
</dbReference>
<evidence type="ECO:0000259" key="3">
    <source>
        <dbReference type="Pfam" id="PF24883"/>
    </source>
</evidence>
<dbReference type="Pfam" id="PF22939">
    <property type="entry name" value="WHD_GPIID"/>
    <property type="match status" value="1"/>
</dbReference>
<proteinExistence type="predicted"/>
<organism evidence="4 5">
    <name type="scientific">Chaetomidium leptoderma</name>
    <dbReference type="NCBI Taxonomy" id="669021"/>
    <lineage>
        <taxon>Eukaryota</taxon>
        <taxon>Fungi</taxon>
        <taxon>Dikarya</taxon>
        <taxon>Ascomycota</taxon>
        <taxon>Pezizomycotina</taxon>
        <taxon>Sordariomycetes</taxon>
        <taxon>Sordariomycetidae</taxon>
        <taxon>Sordariales</taxon>
        <taxon>Chaetomiaceae</taxon>
        <taxon>Chaetomidium</taxon>
    </lineage>
</organism>
<dbReference type="PANTHER" id="PTHR10039:SF16">
    <property type="entry name" value="GPI INOSITOL-DEACYLASE"/>
    <property type="match status" value="1"/>
</dbReference>
<dbReference type="InterPro" id="IPR054471">
    <property type="entry name" value="GPIID_WHD"/>
</dbReference>
<evidence type="ECO:0008006" key="6">
    <source>
        <dbReference type="Google" id="ProtNLM"/>
    </source>
</evidence>
<protein>
    <recommendedName>
        <fullName evidence="6">GPI inositol-deacylase</fullName>
    </recommendedName>
</protein>
<keyword evidence="1" id="KW-0677">Repeat</keyword>
<reference evidence="4" key="2">
    <citation type="submission" date="2023-05" db="EMBL/GenBank/DDBJ databases">
        <authorList>
            <consortium name="Lawrence Berkeley National Laboratory"/>
            <person name="Steindorff A."/>
            <person name="Hensen N."/>
            <person name="Bonometti L."/>
            <person name="Westerberg I."/>
            <person name="Brannstrom I.O."/>
            <person name="Guillou S."/>
            <person name="Cros-Aarteil S."/>
            <person name="Calhoun S."/>
            <person name="Haridas S."/>
            <person name="Kuo A."/>
            <person name="Mondo S."/>
            <person name="Pangilinan J."/>
            <person name="Riley R."/>
            <person name="Labutti K."/>
            <person name="Andreopoulos B."/>
            <person name="Lipzen A."/>
            <person name="Chen C."/>
            <person name="Yanf M."/>
            <person name="Daum C."/>
            <person name="Ng V."/>
            <person name="Clum A."/>
            <person name="Ohm R."/>
            <person name="Martin F."/>
            <person name="Silar P."/>
            <person name="Natvig D."/>
            <person name="Lalanne C."/>
            <person name="Gautier V."/>
            <person name="Ament-Velasquez S.L."/>
            <person name="Kruys A."/>
            <person name="Hutchinson M.I."/>
            <person name="Powell A.J."/>
            <person name="Barry K."/>
            <person name="Miller A.N."/>
            <person name="Grigoriev I.V."/>
            <person name="Debuchy R."/>
            <person name="Gladieux P."/>
            <person name="Thoren M.H."/>
            <person name="Johannesson H."/>
        </authorList>
    </citation>
    <scope>NUCLEOTIDE SEQUENCE</scope>
    <source>
        <strain evidence="4">CBS 538.74</strain>
    </source>
</reference>
<reference evidence="4" key="1">
    <citation type="journal article" date="2023" name="Mol. Phylogenet. Evol.">
        <title>Genome-scale phylogeny and comparative genomics of the fungal order Sordariales.</title>
        <authorList>
            <person name="Hensen N."/>
            <person name="Bonometti L."/>
            <person name="Westerberg I."/>
            <person name="Brannstrom I.O."/>
            <person name="Guillou S."/>
            <person name="Cros-Aarteil S."/>
            <person name="Calhoun S."/>
            <person name="Haridas S."/>
            <person name="Kuo A."/>
            <person name="Mondo S."/>
            <person name="Pangilinan J."/>
            <person name="Riley R."/>
            <person name="LaButti K."/>
            <person name="Andreopoulos B."/>
            <person name="Lipzen A."/>
            <person name="Chen C."/>
            <person name="Yan M."/>
            <person name="Daum C."/>
            <person name="Ng V."/>
            <person name="Clum A."/>
            <person name="Steindorff A."/>
            <person name="Ohm R.A."/>
            <person name="Martin F."/>
            <person name="Silar P."/>
            <person name="Natvig D.O."/>
            <person name="Lalanne C."/>
            <person name="Gautier V."/>
            <person name="Ament-Velasquez S.L."/>
            <person name="Kruys A."/>
            <person name="Hutchinson M.I."/>
            <person name="Powell A.J."/>
            <person name="Barry K."/>
            <person name="Miller A.N."/>
            <person name="Grigoriev I.V."/>
            <person name="Debuchy R."/>
            <person name="Gladieux P."/>
            <person name="Hiltunen Thoren M."/>
            <person name="Johannesson H."/>
        </authorList>
    </citation>
    <scope>NUCLEOTIDE SEQUENCE</scope>
    <source>
        <strain evidence="4">CBS 538.74</strain>
    </source>
</reference>
<name>A0AAN6VF07_9PEZI</name>